<dbReference type="EC" id="1.11.1.18" evidence="2"/>
<gene>
    <name evidence="2" type="primary">bpoC</name>
    <name evidence="2" type="ORF">A1019T_01219</name>
</gene>
<dbReference type="STRING" id="1945520.A1019T_01219"/>
<name>A0A1R4EFI0_9GAMM</name>
<keyword evidence="2" id="KW-0575">Peroxidase</keyword>
<proteinExistence type="predicted"/>
<dbReference type="RefSeq" id="WP_077448642.1">
    <property type="nucleotide sequence ID" value="NZ_FUGD01000076.1"/>
</dbReference>
<sequence>MQNNVFNKYDWYPSPISDLMQQAIIPVSEDIELCVEVGGNPKNPPLLLIMGLGSQLIFWPESFVKRLIDAGFFVIRFDNRDIGLSTKISRSDLPRVNTIAAMMRLQLGLDNSKFPVPYRLDDMAEDTAGLIQALGFRQVHVLGASMGGIIAQILAAKHPHLVGRLALVFSTHNKPLLAPPRPKQLYTLIKRPNSHEEEDIVEHGKWFIKTVGSRGHIDEDAVAEVAKLRYQRCFYPVGTVQQLKAILMTGSVQPYSKEIKAPTLVMHGSHDGLLPPSHGKAVAKDIPNATFKLIKGMSHDLPEYFQPFIVSELKKHMLQVS</sequence>
<dbReference type="Proteomes" id="UP000188169">
    <property type="component" value="Unassembled WGS sequence"/>
</dbReference>
<protein>
    <submittedName>
        <fullName evidence="2">Putative non-heme bromoperoxidase BpoC</fullName>
        <ecNumber evidence="2">1.11.1.18</ecNumber>
    </submittedName>
</protein>
<dbReference type="InterPro" id="IPR000073">
    <property type="entry name" value="AB_hydrolase_1"/>
</dbReference>
<evidence type="ECO:0000259" key="1">
    <source>
        <dbReference type="Pfam" id="PF00561"/>
    </source>
</evidence>
<dbReference type="Pfam" id="PF00561">
    <property type="entry name" value="Abhydrolase_1"/>
    <property type="match status" value="1"/>
</dbReference>
<dbReference type="PRINTS" id="PR00111">
    <property type="entry name" value="ABHYDROLASE"/>
</dbReference>
<dbReference type="AlphaFoldDB" id="A0A1R4EFI0"/>
<dbReference type="GO" id="GO:0019806">
    <property type="term" value="F:bromide peroxidase activity"/>
    <property type="evidence" value="ECO:0007669"/>
    <property type="project" value="UniProtKB-EC"/>
</dbReference>
<dbReference type="PANTHER" id="PTHR43433:SF5">
    <property type="entry name" value="AB HYDROLASE-1 DOMAIN-CONTAINING PROTEIN"/>
    <property type="match status" value="1"/>
</dbReference>
<dbReference type="GO" id="GO:0046503">
    <property type="term" value="P:glycerolipid catabolic process"/>
    <property type="evidence" value="ECO:0007669"/>
    <property type="project" value="TreeGrafter"/>
</dbReference>
<dbReference type="PANTHER" id="PTHR43433">
    <property type="entry name" value="HYDROLASE, ALPHA/BETA FOLD FAMILY PROTEIN"/>
    <property type="match status" value="1"/>
</dbReference>
<dbReference type="InterPro" id="IPR050471">
    <property type="entry name" value="AB_hydrolase"/>
</dbReference>
<feature type="domain" description="AB hydrolase-1" evidence="1">
    <location>
        <begin position="44"/>
        <end position="172"/>
    </location>
</feature>
<keyword evidence="3" id="KW-1185">Reference proteome</keyword>
<keyword evidence="2" id="KW-0560">Oxidoreductase</keyword>
<dbReference type="OrthoDB" id="9798888at2"/>
<dbReference type="GO" id="GO:0004806">
    <property type="term" value="F:triacylglycerol lipase activity"/>
    <property type="evidence" value="ECO:0007669"/>
    <property type="project" value="TreeGrafter"/>
</dbReference>
<organism evidence="2 3">
    <name type="scientific">Psychrobacter pasteurii</name>
    <dbReference type="NCBI Taxonomy" id="1945520"/>
    <lineage>
        <taxon>Bacteria</taxon>
        <taxon>Pseudomonadati</taxon>
        <taxon>Pseudomonadota</taxon>
        <taxon>Gammaproteobacteria</taxon>
        <taxon>Moraxellales</taxon>
        <taxon>Moraxellaceae</taxon>
        <taxon>Psychrobacter</taxon>
    </lineage>
</organism>
<reference evidence="3" key="1">
    <citation type="submission" date="2017-02" db="EMBL/GenBank/DDBJ databases">
        <authorList>
            <person name="Mornico D."/>
        </authorList>
    </citation>
    <scope>NUCLEOTIDE SEQUENCE [LARGE SCALE GENOMIC DNA]</scope>
</reference>
<evidence type="ECO:0000313" key="2">
    <source>
        <dbReference type="EMBL" id="SJM37247.1"/>
    </source>
</evidence>
<dbReference type="Gene3D" id="3.40.50.1820">
    <property type="entry name" value="alpha/beta hydrolase"/>
    <property type="match status" value="1"/>
</dbReference>
<evidence type="ECO:0000313" key="3">
    <source>
        <dbReference type="Proteomes" id="UP000188169"/>
    </source>
</evidence>
<dbReference type="SUPFAM" id="SSF53474">
    <property type="entry name" value="alpha/beta-Hydrolases"/>
    <property type="match status" value="1"/>
</dbReference>
<dbReference type="InterPro" id="IPR029058">
    <property type="entry name" value="AB_hydrolase_fold"/>
</dbReference>
<dbReference type="EMBL" id="FUGD01000076">
    <property type="protein sequence ID" value="SJM37247.1"/>
    <property type="molecule type" value="Genomic_DNA"/>
</dbReference>
<accession>A0A1R4EFI0</accession>